<dbReference type="Proteomes" id="UP000325579">
    <property type="component" value="Unassembled WGS sequence"/>
</dbReference>
<proteinExistence type="predicted"/>
<name>A0A5N7D0H8_9EURO</name>
<protein>
    <submittedName>
        <fullName evidence="1">Uncharacterized protein</fullName>
    </submittedName>
</protein>
<dbReference type="GeneID" id="43664986"/>
<keyword evidence="2" id="KW-1185">Reference proteome</keyword>
<dbReference type="AlphaFoldDB" id="A0A5N7D0H8"/>
<dbReference type="EMBL" id="ML736830">
    <property type="protein sequence ID" value="KAE8399597.1"/>
    <property type="molecule type" value="Genomic_DNA"/>
</dbReference>
<organism evidence="1 2">
    <name type="scientific">Aspergillus pseudonomiae</name>
    <dbReference type="NCBI Taxonomy" id="1506151"/>
    <lineage>
        <taxon>Eukaryota</taxon>
        <taxon>Fungi</taxon>
        <taxon>Dikarya</taxon>
        <taxon>Ascomycota</taxon>
        <taxon>Pezizomycotina</taxon>
        <taxon>Eurotiomycetes</taxon>
        <taxon>Eurotiomycetidae</taxon>
        <taxon>Eurotiales</taxon>
        <taxon>Aspergillaceae</taxon>
        <taxon>Aspergillus</taxon>
        <taxon>Aspergillus subgen. Circumdati</taxon>
    </lineage>
</organism>
<accession>A0A5N7D0H8</accession>
<reference evidence="1 2" key="1">
    <citation type="submission" date="2019-04" db="EMBL/GenBank/DDBJ databases">
        <authorList>
            <consortium name="DOE Joint Genome Institute"/>
            <person name="Mondo S."/>
            <person name="Kjaerbolling I."/>
            <person name="Vesth T."/>
            <person name="Frisvad J.C."/>
            <person name="Nybo J.L."/>
            <person name="Theobald S."/>
            <person name="Kildgaard S."/>
            <person name="Isbrandt T."/>
            <person name="Kuo A."/>
            <person name="Sato A."/>
            <person name="Lyhne E.K."/>
            <person name="Kogle M.E."/>
            <person name="Wiebenga A."/>
            <person name="Kun R.S."/>
            <person name="Lubbers R.J."/>
            <person name="Makela M.R."/>
            <person name="Barry K."/>
            <person name="Chovatia M."/>
            <person name="Clum A."/>
            <person name="Daum C."/>
            <person name="Haridas S."/>
            <person name="He G."/>
            <person name="LaButti K."/>
            <person name="Lipzen A."/>
            <person name="Riley R."/>
            <person name="Salamov A."/>
            <person name="Simmons B.A."/>
            <person name="Magnuson J.K."/>
            <person name="Henrissat B."/>
            <person name="Mortensen U.H."/>
            <person name="Larsen T.O."/>
            <person name="Devries R.P."/>
            <person name="Grigoriev I.V."/>
            <person name="Machida M."/>
            <person name="Baker S.E."/>
            <person name="Andersen M.R."/>
            <person name="Cantor M.N."/>
            <person name="Hua S.X."/>
        </authorList>
    </citation>
    <scope>NUCLEOTIDE SEQUENCE [LARGE SCALE GENOMIC DNA]</scope>
    <source>
        <strain evidence="1 2">CBS 119388</strain>
    </source>
</reference>
<sequence length="204" mass="22445">MEGSRGHMWRASPFRLRYALGRLLWFCCFEYRVVLPSYGSVYDLNRIDPGSILKLTLSKHENIPGTDLDRVDEIAVDGIHLSLVAVVFALSGIAVQTRLDAGQTAGTRQAYGTQTAEVDATAGLTGFSRWAVGSGPEAGRKLGFSQYSLHNRLAPRMWKPQEGRSWIEVSISLRGLSVLTSRNDAEALANRSVGDACPPIRPRR</sequence>
<gene>
    <name evidence="1" type="ORF">BDV37DRAFT_227993</name>
</gene>
<evidence type="ECO:0000313" key="2">
    <source>
        <dbReference type="Proteomes" id="UP000325579"/>
    </source>
</evidence>
<evidence type="ECO:0000313" key="1">
    <source>
        <dbReference type="EMBL" id="KAE8399597.1"/>
    </source>
</evidence>
<dbReference type="RefSeq" id="XP_031936916.1">
    <property type="nucleotide sequence ID" value="XM_032080295.1"/>
</dbReference>